<proteinExistence type="predicted"/>
<dbReference type="OrthoDB" id="3261222at2759"/>
<protein>
    <submittedName>
        <fullName evidence="2">Uncharacterized protein</fullName>
    </submittedName>
</protein>
<name>A0A074WEB7_9PEZI</name>
<evidence type="ECO:0000313" key="3">
    <source>
        <dbReference type="Proteomes" id="UP000027730"/>
    </source>
</evidence>
<evidence type="ECO:0000256" key="1">
    <source>
        <dbReference type="SAM" id="MobiDB-lite"/>
    </source>
</evidence>
<accession>A0A074WEB7</accession>
<dbReference type="Proteomes" id="UP000027730">
    <property type="component" value="Unassembled WGS sequence"/>
</dbReference>
<dbReference type="GeneID" id="25414403"/>
<feature type="region of interest" description="Disordered" evidence="1">
    <location>
        <begin position="1"/>
        <end position="34"/>
    </location>
</feature>
<feature type="compositionally biased region" description="Basic and acidic residues" evidence="1">
    <location>
        <begin position="10"/>
        <end position="34"/>
    </location>
</feature>
<evidence type="ECO:0000313" key="2">
    <source>
        <dbReference type="EMBL" id="KEQ68232.1"/>
    </source>
</evidence>
<sequence>MELLLLQNARTKEKGKKEREDGARAEEKEKEGREEIKQLQNTVTTLVLDLKSLQASVSTWGSCSRDQYPQEILTYTQMWQREEAEKIAGKNASDWIEVFLKGANLIEPTCYPVKIDFVSRIDATDQNTKGVNECAKQTFEAENHIEIKHMKWLGRPKESAACGSVVAKLDSREQVEKLFWMQAKGEEIFIFGSMFKVENVKANLWKSAGVQDALYTTLVSDTLNSNRGHLRIPPIGVLEESAECGCGIEDETVAHVLLRCPRWTDMRQETREVAGTRWGDLSYLLGGYSMKRELRTGKLVDGAREKWAPDLGMVKSTIWFLLETTRMGATSAQGQSSQEQE</sequence>
<keyword evidence="3" id="KW-1185">Reference proteome</keyword>
<gene>
    <name evidence="2" type="ORF">M436DRAFT_68350</name>
</gene>
<dbReference type="RefSeq" id="XP_013422416.1">
    <property type="nucleotide sequence ID" value="XM_013566962.1"/>
</dbReference>
<dbReference type="EMBL" id="KL584734">
    <property type="protein sequence ID" value="KEQ68232.1"/>
    <property type="molecule type" value="Genomic_DNA"/>
</dbReference>
<dbReference type="AlphaFoldDB" id="A0A074WEB7"/>
<organism evidence="2 3">
    <name type="scientific">Aureobasidium namibiae CBS 147.97</name>
    <dbReference type="NCBI Taxonomy" id="1043004"/>
    <lineage>
        <taxon>Eukaryota</taxon>
        <taxon>Fungi</taxon>
        <taxon>Dikarya</taxon>
        <taxon>Ascomycota</taxon>
        <taxon>Pezizomycotina</taxon>
        <taxon>Dothideomycetes</taxon>
        <taxon>Dothideomycetidae</taxon>
        <taxon>Dothideales</taxon>
        <taxon>Saccotheciaceae</taxon>
        <taxon>Aureobasidium</taxon>
    </lineage>
</organism>
<reference evidence="2 3" key="1">
    <citation type="journal article" date="2014" name="BMC Genomics">
        <title>Genome sequencing of four Aureobasidium pullulans varieties: biotechnological potential, stress tolerance, and description of new species.</title>
        <authorList>
            <person name="Gostin Ar C."/>
            <person name="Ohm R.A."/>
            <person name="Kogej T."/>
            <person name="Sonjak S."/>
            <person name="Turk M."/>
            <person name="Zajc J."/>
            <person name="Zalar P."/>
            <person name="Grube M."/>
            <person name="Sun H."/>
            <person name="Han J."/>
            <person name="Sharma A."/>
            <person name="Chiniquy J."/>
            <person name="Ngan C.Y."/>
            <person name="Lipzen A."/>
            <person name="Barry K."/>
            <person name="Grigoriev I.V."/>
            <person name="Gunde-Cimerman N."/>
        </authorList>
    </citation>
    <scope>NUCLEOTIDE SEQUENCE [LARGE SCALE GENOMIC DNA]</scope>
    <source>
        <strain evidence="2 3">CBS 147.97</strain>
    </source>
</reference>
<dbReference type="HOGENOM" id="CLU_813748_0_0_1"/>
<dbReference type="STRING" id="1043004.A0A074WEB7"/>